<evidence type="ECO:0000256" key="1">
    <source>
        <dbReference type="SAM" id="Phobius"/>
    </source>
</evidence>
<keyword evidence="1" id="KW-0812">Transmembrane</keyword>
<keyword evidence="1" id="KW-1133">Transmembrane helix</keyword>
<dbReference type="Proteomes" id="UP000597444">
    <property type="component" value="Unassembled WGS sequence"/>
</dbReference>
<keyword evidence="1" id="KW-0472">Membrane</keyword>
<accession>A0A8J3ITY6</accession>
<feature type="transmembrane region" description="Helical" evidence="1">
    <location>
        <begin position="34"/>
        <end position="53"/>
    </location>
</feature>
<dbReference type="EMBL" id="BNJK01000003">
    <property type="protein sequence ID" value="GHP00767.1"/>
    <property type="molecule type" value="Genomic_DNA"/>
</dbReference>
<evidence type="ECO:0000313" key="2">
    <source>
        <dbReference type="EMBL" id="GHP00767.1"/>
    </source>
</evidence>
<evidence type="ECO:0000313" key="3">
    <source>
        <dbReference type="Proteomes" id="UP000597444"/>
    </source>
</evidence>
<feature type="transmembrane region" description="Helical" evidence="1">
    <location>
        <begin position="6"/>
        <end position="27"/>
    </location>
</feature>
<keyword evidence="3" id="KW-1185">Reference proteome</keyword>
<dbReference type="AlphaFoldDB" id="A0A8J3ITY6"/>
<name>A0A8J3ITY6_9CHLR</name>
<reference evidence="2" key="1">
    <citation type="submission" date="2020-10" db="EMBL/GenBank/DDBJ databases">
        <title>Taxonomic study of unclassified bacteria belonging to the class Ktedonobacteria.</title>
        <authorList>
            <person name="Yabe S."/>
            <person name="Wang C.M."/>
            <person name="Zheng Y."/>
            <person name="Sakai Y."/>
            <person name="Cavaletti L."/>
            <person name="Monciardini P."/>
            <person name="Donadio S."/>
        </authorList>
    </citation>
    <scope>NUCLEOTIDE SEQUENCE</scope>
    <source>
        <strain evidence="2">ID150040</strain>
    </source>
</reference>
<proteinExistence type="predicted"/>
<comment type="caution">
    <text evidence="2">The sequence shown here is derived from an EMBL/GenBank/DDBJ whole genome shotgun (WGS) entry which is preliminary data.</text>
</comment>
<organism evidence="2 3">
    <name type="scientific">Reticulibacter mediterranei</name>
    <dbReference type="NCBI Taxonomy" id="2778369"/>
    <lineage>
        <taxon>Bacteria</taxon>
        <taxon>Bacillati</taxon>
        <taxon>Chloroflexota</taxon>
        <taxon>Ktedonobacteria</taxon>
        <taxon>Ktedonobacterales</taxon>
        <taxon>Reticulibacteraceae</taxon>
        <taxon>Reticulibacter</taxon>
    </lineage>
</organism>
<gene>
    <name evidence="2" type="ORF">KSF_108140</name>
</gene>
<protein>
    <submittedName>
        <fullName evidence="2">Uncharacterized protein</fullName>
    </submittedName>
</protein>
<sequence length="54" mass="6201">MRRLFGRLVNIVLGIIFDHIIAVIEVWQEKRVRVLLALVVALLLIFTLSVIIFG</sequence>